<feature type="transmembrane region" description="Helical" evidence="6">
    <location>
        <begin position="60"/>
        <end position="80"/>
    </location>
</feature>
<dbReference type="PhylomeDB" id="T1IKP2"/>
<evidence type="ECO:0000256" key="3">
    <source>
        <dbReference type="ARBA" id="ARBA00022692"/>
    </source>
</evidence>
<dbReference type="EnsemblMetazoa" id="SMAR001494-RA">
    <property type="protein sequence ID" value="SMAR001494-PA"/>
    <property type="gene ID" value="SMAR001494"/>
</dbReference>
<evidence type="ECO:0000256" key="5">
    <source>
        <dbReference type="ARBA" id="ARBA00023136"/>
    </source>
</evidence>
<dbReference type="InterPro" id="IPR017452">
    <property type="entry name" value="GPCR_Rhodpsn_7TM"/>
</dbReference>
<keyword evidence="9" id="KW-1185">Reference proteome</keyword>
<evidence type="ECO:0000313" key="8">
    <source>
        <dbReference type="EnsemblMetazoa" id="SMAR001494-PA"/>
    </source>
</evidence>
<evidence type="ECO:0000256" key="1">
    <source>
        <dbReference type="ARBA" id="ARBA00004370"/>
    </source>
</evidence>
<evidence type="ECO:0000313" key="9">
    <source>
        <dbReference type="Proteomes" id="UP000014500"/>
    </source>
</evidence>
<dbReference type="EMBL" id="JH430590">
    <property type="status" value="NOT_ANNOTATED_CDS"/>
    <property type="molecule type" value="Genomic_DNA"/>
</dbReference>
<feature type="transmembrane region" description="Helical" evidence="6">
    <location>
        <begin position="198"/>
        <end position="223"/>
    </location>
</feature>
<dbReference type="PANTHER" id="PTHR46273:SF4">
    <property type="entry name" value="AT19640P"/>
    <property type="match status" value="1"/>
</dbReference>
<proteinExistence type="inferred from homology"/>
<dbReference type="HOGENOM" id="CLU_009579_24_4_1"/>
<protein>
    <recommendedName>
        <fullName evidence="7">G-protein coupled receptors family 1 profile domain-containing protein</fullName>
    </recommendedName>
</protein>
<feature type="transmembrane region" description="Helical" evidence="6">
    <location>
        <begin position="100"/>
        <end position="127"/>
    </location>
</feature>
<dbReference type="Pfam" id="PF10324">
    <property type="entry name" value="7TM_GPCR_Srw"/>
    <property type="match status" value="1"/>
</dbReference>
<keyword evidence="3 6" id="KW-0812">Transmembrane</keyword>
<dbReference type="PANTHER" id="PTHR46273">
    <property type="entry name" value="MYOSUPPRESSIN RECEPTOR 1, ISOFORM B-RELATED"/>
    <property type="match status" value="1"/>
</dbReference>
<feature type="transmembrane region" description="Helical" evidence="6">
    <location>
        <begin position="257"/>
        <end position="277"/>
    </location>
</feature>
<dbReference type="AlphaFoldDB" id="T1IKP2"/>
<dbReference type="InterPro" id="IPR019427">
    <property type="entry name" value="7TM_GPCR_serpentine_rcpt_Srw"/>
</dbReference>
<dbReference type="SUPFAM" id="SSF81321">
    <property type="entry name" value="Family A G protein-coupled receptor-like"/>
    <property type="match status" value="1"/>
</dbReference>
<dbReference type="PRINTS" id="PR00237">
    <property type="entry name" value="GPCRRHODOPSN"/>
</dbReference>
<dbReference type="CDD" id="cd14978">
    <property type="entry name" value="7tmA_FMRFamide_R-like"/>
    <property type="match status" value="1"/>
</dbReference>
<keyword evidence="5 6" id="KW-0472">Membrane</keyword>
<reference evidence="9" key="1">
    <citation type="submission" date="2011-05" db="EMBL/GenBank/DDBJ databases">
        <authorList>
            <person name="Richards S.R."/>
            <person name="Qu J."/>
            <person name="Jiang H."/>
            <person name="Jhangiani S.N."/>
            <person name="Agravi P."/>
            <person name="Goodspeed R."/>
            <person name="Gross S."/>
            <person name="Mandapat C."/>
            <person name="Jackson L."/>
            <person name="Mathew T."/>
            <person name="Pu L."/>
            <person name="Thornton R."/>
            <person name="Saada N."/>
            <person name="Wilczek-Boney K.B."/>
            <person name="Lee S."/>
            <person name="Kovar C."/>
            <person name="Wu Y."/>
            <person name="Scherer S.E."/>
            <person name="Worley K.C."/>
            <person name="Muzny D.M."/>
            <person name="Gibbs R."/>
        </authorList>
    </citation>
    <scope>NUCLEOTIDE SEQUENCE</scope>
    <source>
        <strain evidence="9">Brora</strain>
    </source>
</reference>
<dbReference type="PROSITE" id="PS50262">
    <property type="entry name" value="G_PROTEIN_RECEP_F1_2"/>
    <property type="match status" value="1"/>
</dbReference>
<sequence length="350" mass="39799">MLNTSTHAQYCGPDFQHFHTTFKHYHGYISIAVCIFGIIANILNIIVLTRKNMTSSINTLLTGLALADMLVMIDYLPYAVNHYILIEHTSKLDYFTYSRMILILVCDHVLVVGHTVSIAFTLTLAVWRYIAVNHPLKASQWCNPYRTRLAIVFCYFLPLVVCVPIYISFSVQPREGATFYEVGLTQLALRDELLLARLMFWLISVVIKLVPCVVLCFLSLFLVRGLRRAGEMKSKLVMQRSLNEENEKRVMDKTTRMLLGVLVLFIVTEFPVGILALMTAVLGDEFYGTCYLYLREVRTILLLVNSGLNFLVYLTMSQRFRETFMGVLGLGVGKKRGSSVELVTEVTTSM</sequence>
<dbReference type="Proteomes" id="UP000014500">
    <property type="component" value="Unassembled WGS sequence"/>
</dbReference>
<dbReference type="eggNOG" id="ENOG502RFAV">
    <property type="taxonomic scope" value="Eukaryota"/>
</dbReference>
<comment type="similarity">
    <text evidence="2">Belongs to the G-protein coupled receptor 1 family.</text>
</comment>
<dbReference type="GO" id="GO:0008528">
    <property type="term" value="F:G protein-coupled peptide receptor activity"/>
    <property type="evidence" value="ECO:0007669"/>
    <property type="project" value="InterPro"/>
</dbReference>
<name>T1IKP2_STRMM</name>
<dbReference type="InterPro" id="IPR053219">
    <property type="entry name" value="GPCR_Dmsr-1"/>
</dbReference>
<comment type="subcellular location">
    <subcellularLocation>
        <location evidence="1">Membrane</location>
    </subcellularLocation>
</comment>
<reference evidence="8" key="2">
    <citation type="submission" date="2015-02" db="UniProtKB">
        <authorList>
            <consortium name="EnsemblMetazoa"/>
        </authorList>
    </citation>
    <scope>IDENTIFICATION</scope>
</reference>
<dbReference type="OMA" id="RIHAYIS"/>
<dbReference type="GO" id="GO:0005886">
    <property type="term" value="C:plasma membrane"/>
    <property type="evidence" value="ECO:0007669"/>
    <property type="project" value="TreeGrafter"/>
</dbReference>
<evidence type="ECO:0000256" key="6">
    <source>
        <dbReference type="SAM" id="Phobius"/>
    </source>
</evidence>
<accession>T1IKP2</accession>
<dbReference type="InterPro" id="IPR000276">
    <property type="entry name" value="GPCR_Rhodpsn"/>
</dbReference>
<dbReference type="STRING" id="126957.T1IKP2"/>
<feature type="transmembrane region" description="Helical" evidence="6">
    <location>
        <begin position="25"/>
        <end position="48"/>
    </location>
</feature>
<evidence type="ECO:0000259" key="7">
    <source>
        <dbReference type="PROSITE" id="PS50262"/>
    </source>
</evidence>
<evidence type="ECO:0000256" key="2">
    <source>
        <dbReference type="ARBA" id="ARBA00010663"/>
    </source>
</evidence>
<keyword evidence="4 6" id="KW-1133">Transmembrane helix</keyword>
<dbReference type="Gene3D" id="1.20.1070.10">
    <property type="entry name" value="Rhodopsin 7-helix transmembrane proteins"/>
    <property type="match status" value="1"/>
</dbReference>
<organism evidence="8 9">
    <name type="scientific">Strigamia maritima</name>
    <name type="common">European centipede</name>
    <name type="synonym">Geophilus maritimus</name>
    <dbReference type="NCBI Taxonomy" id="126957"/>
    <lineage>
        <taxon>Eukaryota</taxon>
        <taxon>Metazoa</taxon>
        <taxon>Ecdysozoa</taxon>
        <taxon>Arthropoda</taxon>
        <taxon>Myriapoda</taxon>
        <taxon>Chilopoda</taxon>
        <taxon>Pleurostigmophora</taxon>
        <taxon>Geophilomorpha</taxon>
        <taxon>Linotaeniidae</taxon>
        <taxon>Strigamia</taxon>
    </lineage>
</organism>
<feature type="transmembrane region" description="Helical" evidence="6">
    <location>
        <begin position="297"/>
        <end position="316"/>
    </location>
</feature>
<evidence type="ECO:0000256" key="4">
    <source>
        <dbReference type="ARBA" id="ARBA00022989"/>
    </source>
</evidence>
<feature type="transmembrane region" description="Helical" evidence="6">
    <location>
        <begin position="148"/>
        <end position="169"/>
    </location>
</feature>
<feature type="domain" description="G-protein coupled receptors family 1 profile" evidence="7">
    <location>
        <begin position="40"/>
        <end position="313"/>
    </location>
</feature>